<feature type="signal peptide" evidence="1">
    <location>
        <begin position="1"/>
        <end position="26"/>
    </location>
</feature>
<reference evidence="2 3" key="1">
    <citation type="journal article" date="2018" name="Biotechnol. Biofuels">
        <title>Integrative visual omics of the white-rot fungus Polyporus brumalis exposes the biotechnological potential of its oxidative enzymes for delignifying raw plant biomass.</title>
        <authorList>
            <person name="Miyauchi S."/>
            <person name="Rancon A."/>
            <person name="Drula E."/>
            <person name="Hage H."/>
            <person name="Chaduli D."/>
            <person name="Favel A."/>
            <person name="Grisel S."/>
            <person name="Henrissat B."/>
            <person name="Herpoel-Gimbert I."/>
            <person name="Ruiz-Duenas F.J."/>
            <person name="Chevret D."/>
            <person name="Hainaut M."/>
            <person name="Lin J."/>
            <person name="Wang M."/>
            <person name="Pangilinan J."/>
            <person name="Lipzen A."/>
            <person name="Lesage-Meessen L."/>
            <person name="Navarro D."/>
            <person name="Riley R."/>
            <person name="Grigoriev I.V."/>
            <person name="Zhou S."/>
            <person name="Raouche S."/>
            <person name="Rosso M.N."/>
        </authorList>
    </citation>
    <scope>NUCLEOTIDE SEQUENCE [LARGE SCALE GENOMIC DNA]</scope>
    <source>
        <strain evidence="2 3">BRFM 1820</strain>
    </source>
</reference>
<evidence type="ECO:0000313" key="3">
    <source>
        <dbReference type="Proteomes" id="UP000256964"/>
    </source>
</evidence>
<dbReference type="CDD" id="cd01846">
    <property type="entry name" value="fatty_acyltransferase_like"/>
    <property type="match status" value="1"/>
</dbReference>
<dbReference type="SUPFAM" id="SSF52266">
    <property type="entry name" value="SGNH hydrolase"/>
    <property type="match status" value="1"/>
</dbReference>
<evidence type="ECO:0000313" key="2">
    <source>
        <dbReference type="EMBL" id="RDX42424.1"/>
    </source>
</evidence>
<keyword evidence="3" id="KW-1185">Reference proteome</keyword>
<proteinExistence type="predicted"/>
<dbReference type="STRING" id="139420.A0A371CQ64"/>
<evidence type="ECO:0008006" key="4">
    <source>
        <dbReference type="Google" id="ProtNLM"/>
    </source>
</evidence>
<name>A0A371CQ64_9APHY</name>
<dbReference type="EMBL" id="KZ857485">
    <property type="protein sequence ID" value="RDX42424.1"/>
    <property type="molecule type" value="Genomic_DNA"/>
</dbReference>
<sequence>MRYLYNLATLALSTVFLSALAAPAGSFKPRFEWDKIKYVYAFGDSYTFVGGTEGYPRWSFIGSAFNFSYTPQQLLEDEIQVNVTGSDGASWLEYLTGCFQGRPSECAPRQLWDFAFSGADVDKNLIPLHHNFSVDLVDQVREWALYGSDVIPHPAEETITAFWIGINDTGDTLNNSTLDFKAFWELEMQSLFGAVQNAYNHHLRGAYLFMTLPPLERSPDHIGNPIAPIYEQNIKDYNAALLNHSAHFARTHSDVNVFTFDTHQWFYDILDNADQYGFTNITGFCECSDPTFFWFNTGHPTARVHSLLAEAVEAKLRMDSFV</sequence>
<dbReference type="Proteomes" id="UP000256964">
    <property type="component" value="Unassembled WGS sequence"/>
</dbReference>
<dbReference type="InterPro" id="IPR001087">
    <property type="entry name" value="GDSL"/>
</dbReference>
<evidence type="ECO:0000256" key="1">
    <source>
        <dbReference type="SAM" id="SignalP"/>
    </source>
</evidence>
<dbReference type="InterPro" id="IPR036514">
    <property type="entry name" value="SGNH_hydro_sf"/>
</dbReference>
<dbReference type="Gene3D" id="3.40.50.1110">
    <property type="entry name" value="SGNH hydrolase"/>
    <property type="match status" value="1"/>
</dbReference>
<accession>A0A371CQ64</accession>
<dbReference type="AlphaFoldDB" id="A0A371CQ64"/>
<dbReference type="GO" id="GO:0016788">
    <property type="term" value="F:hydrolase activity, acting on ester bonds"/>
    <property type="evidence" value="ECO:0007669"/>
    <property type="project" value="InterPro"/>
</dbReference>
<protein>
    <recommendedName>
        <fullName evidence="4">Lysophospholipase A</fullName>
    </recommendedName>
</protein>
<dbReference type="OrthoDB" id="1600564at2759"/>
<keyword evidence="1" id="KW-0732">Signal</keyword>
<dbReference type="Pfam" id="PF00657">
    <property type="entry name" value="Lipase_GDSL"/>
    <property type="match status" value="1"/>
</dbReference>
<gene>
    <name evidence="2" type="ORF">OH76DRAFT_1362831</name>
</gene>
<organism evidence="2 3">
    <name type="scientific">Lentinus brumalis</name>
    <dbReference type="NCBI Taxonomy" id="2498619"/>
    <lineage>
        <taxon>Eukaryota</taxon>
        <taxon>Fungi</taxon>
        <taxon>Dikarya</taxon>
        <taxon>Basidiomycota</taxon>
        <taxon>Agaricomycotina</taxon>
        <taxon>Agaricomycetes</taxon>
        <taxon>Polyporales</taxon>
        <taxon>Polyporaceae</taxon>
        <taxon>Lentinus</taxon>
    </lineage>
</organism>
<feature type="chain" id="PRO_5016993015" description="Lysophospholipase A" evidence="1">
    <location>
        <begin position="27"/>
        <end position="322"/>
    </location>
</feature>